<evidence type="ECO:0000256" key="1">
    <source>
        <dbReference type="ARBA" id="ARBA00004138"/>
    </source>
</evidence>
<evidence type="ECO:0000256" key="4">
    <source>
        <dbReference type="ARBA" id="ARBA00022490"/>
    </source>
</evidence>
<dbReference type="Gene3D" id="3.20.180.20">
    <property type="entry name" value="Dynein heavy chain, N-terminal domain 2"/>
    <property type="match status" value="1"/>
</dbReference>
<dbReference type="GO" id="GO:0045505">
    <property type="term" value="F:dynein intermediate chain binding"/>
    <property type="evidence" value="ECO:0007669"/>
    <property type="project" value="InterPro"/>
</dbReference>
<comment type="subcellular location">
    <subcellularLocation>
        <location evidence="1">Cell projection</location>
        <location evidence="1">Cilium</location>
    </subcellularLocation>
    <subcellularLocation>
        <location evidence="2">Cytoplasm</location>
        <location evidence="2">Cytoskeleton</location>
    </subcellularLocation>
</comment>
<dbReference type="Gene3D" id="1.20.920.30">
    <property type="match status" value="1"/>
</dbReference>
<dbReference type="Pfam" id="PF17857">
    <property type="entry name" value="AAA_lid_1"/>
    <property type="match status" value="1"/>
</dbReference>
<dbReference type="InterPro" id="IPR042222">
    <property type="entry name" value="Dynein_2_N"/>
</dbReference>
<dbReference type="InterPro" id="IPR042228">
    <property type="entry name" value="Dynein_linker_3"/>
</dbReference>
<feature type="domain" description="Dynein heavy chain hydrolytic ATP-binding dynein motor region" evidence="17">
    <location>
        <begin position="1507"/>
        <end position="1698"/>
    </location>
</feature>
<sequence length="2351" mass="263447">MASPSVNGGRGGGGEEVARESASGAAIRFQEVDYSSSGSDLSENVGPGDSDDNSRACDVGHSGLEDSETTGQPARGPPKQKPAPSLVAEALRCTAPFGLVQSPTWSLPPLTEGKFSAEYQRRRRPPRILHSFVSDREQRARESATRITRRSREKSLSALQRISTSEAAVPKHVSFLYDTYMNNSPSSGDRDTKGSTCSAKAVESLMAVHTENENSAAQNQDLDENGYADLTKVRTERDAVAFFARHGSTTKTKFLFCNRAPTDPLEFEPYKLVVVPQNQINPEHFTISETAVMHVCPGKPSECFRQDEWMRQAFVHSLLRTLPFFKTFVARKALCLWSHASRKHVFEERREMLCRTLFIAKPIYCKHLLPIHRVLAGVSEVKLVELQPGLYDISQFTAQQHTVRSDPKIGASKALEVKQAEARTLLVELMRKLEEATQLPEVDPMHACSPNKGKSIFQAKREAVEQKRLIRQAYKNQALFGQFVLLIDLIFTMRLAKAVTKAAATMLERLGTEETCAKLFSVNVCFGSTKVELDPGRPAFVSMHHEWWEGIVSTVSGVLLLSQCRQFEDSVTQGPPLSLESLLAQSKHLQLMKKKPVCWHDRCVPRRQIYEYGQNWDETAFAESVSGHDELSTEMELISEFEEKLDKLNPVHVVGLFSIEARSLKSSLQPITEKALTFMKRLLWRLMKEHVRSTASRFESINKRLDERPTKLVPFASFVSSCNEIKAQIEDLDRDKAAAEEMFSLLKQYGVRLAVEDTIQLENMLKSANEFETFKLLDAAEHIRNNLQTMKLELQSKTEEVEKEMHELNKLIKDEEFAKLEALDEATKSYEQLKAYEQRITFAYGKAETLRSMAGLLAPEAPAVISKQTEETLRLIKPKVEMWHQICSWQTDTEKWLGVPLASLDAEEIEVGIKKYLKEACIALQNFPGDPVAAEFKKQVESWLSRLPLILDLGNPALKRRHWETIFDELKQLDQMDISSKRDFINEISTLASVQQSLGQTMDKITEVWEARELLVKPFDEDPNAFILGDHLSSNVVDCIGDNLNARHPKDDGQALCDNCAVEELAQLQRQWIGLQSIFGNVEALEQLPEDSEAFERVDGFWRAYLRRIRGEQSNVIAVVEEEGLYELLAEKNGILAAVQRKLEDYLDLKRMAFPRFYFLSREELIKIVSKAKQPNALQHSFQKCFDGIRAVAVASNGTTIEGLYSADGDKLDLDSPVSTLAPVQQWFTALETAMVASLKRRLKVALQSRAGGGQDVQHWVYEHPAQCVLTAAMIYWCSNTEHALQLMQSDGDYAAFEDCLKETNKDIQQLAMLNAQTADSSSQTLAQSLLVLMVHARDILNSLHQSKDIGPSCFEWIKQLRYYWHSEDEDCDMEQLQARLVITPLTDKCFMTVTSALHLGYGGAPAGPAGTGREDPLVQIAPKKKLFALMKSQNLHYHRRALQGKGRSRRCTHKPVHILCDTGKTETVKDLAKALGVPCLVFNCSKELDHHVMSRLFRGLAQTGAVGICITNNPGYAGRTELPENLQSLFRPISMVKPDFTLIAEVLLLANGFITASALATKVVEVFSIASALLSHQTHYDWGLRAMKAVLINAGEVKKRLPALDEAGAMMHALRSIVPRLVKEDVPAYLGLVADMFPQQTVPRPSDDPLKFAFEEILQEQHLQPLPSFVEKAMQLHQTQQLRHGVLVVGAPGAGKSTLILGLSRALSQVNAKSETQTPAENAQHGSAKEQNGKCEVLRINPKAMEETLLFGRLDPNTTEWLDGIVATRVRNALASQSIAHSWIVFDGPLDPNWAENLNSALDDNKILCLSNGERILLPSNLKFFFEVADLGAASPATVSRCGTVFIEPEHRGWMPLFQSWRQSFEVQKNKLASFAPQIESWCVATFRKALEYIRENCKLLTPWSDSFLAASVCRLLTAVLSREVGQPIPAEHAAELASMYFVVAMSWGVGGHLGDAHRAGLSKALLPDLCKICKQLKGLLPSTTIYDIMPEADTLKFKNFDTVIPKYALEGGGGYGCLLNGKPGTGKSAHLQECMRTPGTLEVCCKMALAHRTTTDDVEDFLMSRFVKRHRRSLGPPYGSRMLFLIDDLASPVPDTFGAQRPHQLLRQIVEYGGFFERTRFQFIHVEDTSTVLAGATDVAGTITDMRLLRHFNVLFQDEFSSEDTKNIFTQVLRGAWARSLPALSGCAEEIIEATVAAYERITSHLLPTPLKCHYTFTIRDISRALEVMLMADTSKLKTKTDIARLWLHEMQRQFGDRLVSIEDRKWTERMLVKQVSATLQLKSELADCVCSQILFGDFAQMNSSKSYSEILASEEEMNELLTRRDLVLGCLSLLVHLPLKWCKLDTRI</sequence>
<dbReference type="GO" id="GO:0005929">
    <property type="term" value="C:cilium"/>
    <property type="evidence" value="ECO:0007669"/>
    <property type="project" value="UniProtKB-SubCell"/>
</dbReference>
<evidence type="ECO:0000256" key="10">
    <source>
        <dbReference type="ARBA" id="ARBA00023069"/>
    </source>
</evidence>
<proteinExistence type="inferred from homology"/>
<evidence type="ECO:0000259" key="16">
    <source>
        <dbReference type="Pfam" id="PF08393"/>
    </source>
</evidence>
<evidence type="ECO:0000256" key="8">
    <source>
        <dbReference type="ARBA" id="ARBA00023017"/>
    </source>
</evidence>
<dbReference type="OrthoDB" id="5593012at2759"/>
<feature type="domain" description="Dynein heavy chain hydrolytic ATP-binding dynein motor region" evidence="17">
    <location>
        <begin position="1376"/>
        <end position="1415"/>
    </location>
</feature>
<dbReference type="GO" id="GO:0005874">
    <property type="term" value="C:microtubule"/>
    <property type="evidence" value="ECO:0007669"/>
    <property type="project" value="UniProtKB-KW"/>
</dbReference>
<evidence type="ECO:0000256" key="6">
    <source>
        <dbReference type="ARBA" id="ARBA00022741"/>
    </source>
</evidence>
<dbReference type="InterPro" id="IPR041466">
    <property type="entry name" value="Dynein_AAA5_ext"/>
</dbReference>
<feature type="compositionally biased region" description="Polar residues" evidence="15">
    <location>
        <begin position="33"/>
        <end position="42"/>
    </location>
</feature>
<dbReference type="InterPro" id="IPR043157">
    <property type="entry name" value="Dynein_AAA1S"/>
</dbReference>
<protein>
    <submittedName>
        <fullName evidence="20">Uncharacterized protein</fullName>
    </submittedName>
</protein>
<dbReference type="GO" id="GO:0051959">
    <property type="term" value="F:dynein light intermediate chain binding"/>
    <property type="evidence" value="ECO:0007669"/>
    <property type="project" value="InterPro"/>
</dbReference>
<name>U6GD88_EIMAC</name>
<evidence type="ECO:0000256" key="12">
    <source>
        <dbReference type="ARBA" id="ARBA00023212"/>
    </source>
</evidence>
<keyword evidence="9 14" id="KW-0175">Coiled coil</keyword>
<keyword evidence="12" id="KW-0206">Cytoskeleton</keyword>
<dbReference type="Gene3D" id="1.20.140.100">
    <property type="entry name" value="Dynein heavy chain, N-terminal domain 2"/>
    <property type="match status" value="1"/>
</dbReference>
<keyword evidence="21" id="KW-1185">Reference proteome</keyword>
<evidence type="ECO:0000256" key="13">
    <source>
        <dbReference type="ARBA" id="ARBA00023273"/>
    </source>
</evidence>
<feature type="domain" description="Dynein heavy chain hydrolytic ATP-binding dynein motor region" evidence="17">
    <location>
        <begin position="1462"/>
        <end position="1506"/>
    </location>
</feature>
<evidence type="ECO:0000313" key="21">
    <source>
        <dbReference type="Proteomes" id="UP000018050"/>
    </source>
</evidence>
<dbReference type="SUPFAM" id="SSF52540">
    <property type="entry name" value="P-loop containing nucleoside triphosphate hydrolases"/>
    <property type="match status" value="3"/>
</dbReference>
<dbReference type="FunFam" id="1.10.8.710:FF:000001">
    <property type="entry name" value="Dynein axonemal heavy chain 2"/>
    <property type="match status" value="1"/>
</dbReference>
<evidence type="ECO:0000256" key="14">
    <source>
        <dbReference type="SAM" id="Coils"/>
    </source>
</evidence>
<dbReference type="Pfam" id="PF08393">
    <property type="entry name" value="DHC_N2"/>
    <property type="match status" value="2"/>
</dbReference>
<keyword evidence="7" id="KW-0067">ATP-binding</keyword>
<accession>U6GD88</accession>
<feature type="region of interest" description="Disordered" evidence="15">
    <location>
        <begin position="1"/>
        <end position="86"/>
    </location>
</feature>
<dbReference type="GO" id="GO:0030286">
    <property type="term" value="C:dynein complex"/>
    <property type="evidence" value="ECO:0007669"/>
    <property type="project" value="UniProtKB-KW"/>
</dbReference>
<dbReference type="PANTHER" id="PTHR45703">
    <property type="entry name" value="DYNEIN HEAVY CHAIN"/>
    <property type="match status" value="1"/>
</dbReference>
<dbReference type="VEuPathDB" id="ToxoDB:EAH_00000860"/>
<dbReference type="InterPro" id="IPR035699">
    <property type="entry name" value="AAA_6"/>
</dbReference>
<dbReference type="Proteomes" id="UP000018050">
    <property type="component" value="Unassembled WGS sequence"/>
</dbReference>
<dbReference type="GO" id="GO:0007018">
    <property type="term" value="P:microtubule-based movement"/>
    <property type="evidence" value="ECO:0007669"/>
    <property type="project" value="InterPro"/>
</dbReference>
<feature type="domain" description="Dynein heavy chain linker" evidence="16">
    <location>
        <begin position="871"/>
        <end position="1045"/>
    </location>
</feature>
<dbReference type="Pfam" id="PF12774">
    <property type="entry name" value="AAA_6"/>
    <property type="match status" value="3"/>
</dbReference>
<evidence type="ECO:0000256" key="9">
    <source>
        <dbReference type="ARBA" id="ARBA00023054"/>
    </source>
</evidence>
<gene>
    <name evidence="20" type="ORF">EAH_00000860</name>
</gene>
<evidence type="ECO:0000259" key="19">
    <source>
        <dbReference type="Pfam" id="PF17857"/>
    </source>
</evidence>
<dbReference type="InterPro" id="IPR013602">
    <property type="entry name" value="Dynein_heavy_linker"/>
</dbReference>
<dbReference type="Pfam" id="PF17852">
    <property type="entry name" value="Dynein_AAA_lid"/>
    <property type="match status" value="1"/>
</dbReference>
<feature type="compositionally biased region" description="Polar residues" evidence="15">
    <location>
        <begin position="1713"/>
        <end position="1726"/>
    </location>
</feature>
<dbReference type="GO" id="GO:0005524">
    <property type="term" value="F:ATP binding"/>
    <property type="evidence" value="ECO:0007669"/>
    <property type="project" value="UniProtKB-KW"/>
</dbReference>
<dbReference type="InterPro" id="IPR026983">
    <property type="entry name" value="DHC"/>
</dbReference>
<comment type="similarity">
    <text evidence="3">Belongs to the dynein heavy chain family.</text>
</comment>
<evidence type="ECO:0000256" key="7">
    <source>
        <dbReference type="ARBA" id="ARBA00022840"/>
    </source>
</evidence>
<keyword evidence="11" id="KW-0505">Motor protein</keyword>
<dbReference type="Gene3D" id="3.40.50.300">
    <property type="entry name" value="P-loop containing nucleotide triphosphate hydrolases"/>
    <property type="match status" value="5"/>
</dbReference>
<evidence type="ECO:0000259" key="18">
    <source>
        <dbReference type="Pfam" id="PF17852"/>
    </source>
</evidence>
<keyword evidence="5" id="KW-0493">Microtubule</keyword>
<evidence type="ECO:0000256" key="15">
    <source>
        <dbReference type="SAM" id="MobiDB-lite"/>
    </source>
</evidence>
<keyword evidence="4" id="KW-0963">Cytoplasm</keyword>
<dbReference type="Gene3D" id="1.10.8.710">
    <property type="match status" value="1"/>
</dbReference>
<organism evidence="20 21">
    <name type="scientific">Eimeria acervulina</name>
    <name type="common">Coccidian parasite</name>
    <dbReference type="NCBI Taxonomy" id="5801"/>
    <lineage>
        <taxon>Eukaryota</taxon>
        <taxon>Sar</taxon>
        <taxon>Alveolata</taxon>
        <taxon>Apicomplexa</taxon>
        <taxon>Conoidasida</taxon>
        <taxon>Coccidia</taxon>
        <taxon>Eucoccidiorida</taxon>
        <taxon>Eimeriorina</taxon>
        <taxon>Eimeriidae</taxon>
        <taxon>Eimeria</taxon>
    </lineage>
</organism>
<keyword evidence="8" id="KW-0243">Dynein</keyword>
<dbReference type="GeneID" id="25268156"/>
<keyword evidence="13" id="KW-0966">Cell projection</keyword>
<dbReference type="InterPro" id="IPR041589">
    <property type="entry name" value="DNAH3_AAA_lid_1"/>
</dbReference>
<dbReference type="RefSeq" id="XP_013251500.1">
    <property type="nucleotide sequence ID" value="XM_013396046.1"/>
</dbReference>
<evidence type="ECO:0000256" key="11">
    <source>
        <dbReference type="ARBA" id="ARBA00023175"/>
    </source>
</evidence>
<evidence type="ECO:0000256" key="2">
    <source>
        <dbReference type="ARBA" id="ARBA00004245"/>
    </source>
</evidence>
<dbReference type="Gene3D" id="1.20.58.1120">
    <property type="match status" value="1"/>
</dbReference>
<feature type="domain" description="Dynein heavy chain AAA 5 extension" evidence="18">
    <location>
        <begin position="1887"/>
        <end position="2002"/>
    </location>
</feature>
<evidence type="ECO:0000256" key="5">
    <source>
        <dbReference type="ARBA" id="ARBA00022701"/>
    </source>
</evidence>
<feature type="domain" description="Dynein heavy chain linker" evidence="16">
    <location>
        <begin position="1062"/>
        <end position="1244"/>
    </location>
</feature>
<reference evidence="20" key="1">
    <citation type="submission" date="2013-10" db="EMBL/GenBank/DDBJ databases">
        <title>Genomic analysis of the causative agents of coccidiosis in chickens.</title>
        <authorList>
            <person name="Reid A.J."/>
            <person name="Blake D."/>
            <person name="Billington K."/>
            <person name="Browne H."/>
            <person name="Dunn M."/>
            <person name="Hung S."/>
            <person name="Kawahara F."/>
            <person name="Miranda-Saavedra D."/>
            <person name="Mourier T."/>
            <person name="Nagra H."/>
            <person name="Otto T.D."/>
            <person name="Rawlings N."/>
            <person name="Sanchez A."/>
            <person name="Sanders M."/>
            <person name="Subramaniam C."/>
            <person name="Tay Y."/>
            <person name="Dear P."/>
            <person name="Doerig C."/>
            <person name="Gruber A."/>
            <person name="Parkinson J."/>
            <person name="Shirley M."/>
            <person name="Wan K.L."/>
            <person name="Berriman M."/>
            <person name="Tomley F."/>
            <person name="Pain A."/>
        </authorList>
    </citation>
    <scope>NUCLEOTIDE SEQUENCE</scope>
    <source>
        <strain evidence="20">Houghton</strain>
    </source>
</reference>
<keyword evidence="6" id="KW-0547">Nucleotide-binding</keyword>
<evidence type="ECO:0000256" key="3">
    <source>
        <dbReference type="ARBA" id="ARBA00008887"/>
    </source>
</evidence>
<feature type="domain" description="Dynein heavy chain 3 AAA+ lid" evidence="19">
    <location>
        <begin position="2194"/>
        <end position="2278"/>
    </location>
</feature>
<dbReference type="Pfam" id="PF12775">
    <property type="entry name" value="AAA_7"/>
    <property type="match status" value="1"/>
</dbReference>
<dbReference type="OMA" id="RHWETIF"/>
<feature type="coiled-coil region" evidence="14">
    <location>
        <begin position="777"/>
        <end position="818"/>
    </location>
</feature>
<evidence type="ECO:0000259" key="17">
    <source>
        <dbReference type="Pfam" id="PF12774"/>
    </source>
</evidence>
<keyword evidence="10" id="KW-0969">Cilium</keyword>
<dbReference type="InterPro" id="IPR027417">
    <property type="entry name" value="P-loop_NTPase"/>
</dbReference>
<evidence type="ECO:0000313" key="20">
    <source>
        <dbReference type="EMBL" id="CDI78231.1"/>
    </source>
</evidence>
<dbReference type="EMBL" id="HG670841">
    <property type="protein sequence ID" value="CDI78231.1"/>
    <property type="molecule type" value="Genomic_DNA"/>
</dbReference>
<feature type="region of interest" description="Disordered" evidence="15">
    <location>
        <begin position="1713"/>
        <end position="1733"/>
    </location>
</feature>
<reference evidence="20" key="2">
    <citation type="submission" date="2013-10" db="EMBL/GenBank/DDBJ databases">
        <authorList>
            <person name="Aslett M."/>
        </authorList>
    </citation>
    <scope>NUCLEOTIDE SEQUENCE</scope>
    <source>
        <strain evidence="20">Houghton</strain>
    </source>
</reference>